<dbReference type="AlphaFoldDB" id="A0A081P4G8"/>
<name>A0A081P4G8_9BACL</name>
<gene>
    <name evidence="1" type="ORF">ET33_02400</name>
</gene>
<proteinExistence type="predicted"/>
<dbReference type="Proteomes" id="UP000028123">
    <property type="component" value="Unassembled WGS sequence"/>
</dbReference>
<evidence type="ECO:0000313" key="1">
    <source>
        <dbReference type="EMBL" id="KEQ25591.1"/>
    </source>
</evidence>
<keyword evidence="2" id="KW-1185">Reference proteome</keyword>
<organism evidence="1 2">
    <name type="scientific">Paenibacillus tyrfis</name>
    <dbReference type="NCBI Taxonomy" id="1501230"/>
    <lineage>
        <taxon>Bacteria</taxon>
        <taxon>Bacillati</taxon>
        <taxon>Bacillota</taxon>
        <taxon>Bacilli</taxon>
        <taxon>Bacillales</taxon>
        <taxon>Paenibacillaceae</taxon>
        <taxon>Paenibacillus</taxon>
    </lineage>
</organism>
<reference evidence="1 2" key="1">
    <citation type="submission" date="2014-06" db="EMBL/GenBank/DDBJ databases">
        <title>Draft genome sequence of Paenibacillus sp. MSt1.</title>
        <authorList>
            <person name="Aw Y.K."/>
            <person name="Ong K.S."/>
            <person name="Gan H.M."/>
            <person name="Lee S.M."/>
        </authorList>
    </citation>
    <scope>NUCLEOTIDE SEQUENCE [LARGE SCALE GENOMIC DNA]</scope>
    <source>
        <strain evidence="1 2">MSt1</strain>
    </source>
</reference>
<evidence type="ECO:0000313" key="2">
    <source>
        <dbReference type="Proteomes" id="UP000028123"/>
    </source>
</evidence>
<dbReference type="CDD" id="cd00229">
    <property type="entry name" value="SGNH_hydrolase"/>
    <property type="match status" value="1"/>
</dbReference>
<dbReference type="EMBL" id="JNVM01000010">
    <property type="protein sequence ID" value="KEQ25591.1"/>
    <property type="molecule type" value="Genomic_DNA"/>
</dbReference>
<accession>A0A081P4G8</accession>
<dbReference type="SUPFAM" id="SSF52266">
    <property type="entry name" value="SGNH hydrolase"/>
    <property type="match status" value="1"/>
</dbReference>
<dbReference type="InterPro" id="IPR036514">
    <property type="entry name" value="SGNH_hydro_sf"/>
</dbReference>
<comment type="caution">
    <text evidence="1">The sequence shown here is derived from an EMBL/GenBank/DDBJ whole genome shotgun (WGS) entry which is preliminary data.</text>
</comment>
<sequence>MGYIYMSGSGSDSRQSGKLQAVATRGSHLCNGLYPTKPEDPFVKEQTSRTYHEFTEDMAEISVVFGNYYDQDVPTPNPISVRSSIEYPIGNTKRIPLFTTSGSRAFALDPGAKQMSDMASVNGKKGTGFYMYTGISIPDGGKFPRGLVAWNSRGEGMKNADIVDSGAPDTHGQFVYHPIAIVGPSAVPGNIIVADSIGQGAGDNPQDRGFIAAGLGAEFPWIRVAKGGESSYDFRANGKAMFRVGLLKYGRRAFVHYGTNDLMGKSFDQFKSDIIATWQLLRDFGIEEIYQFTIPPRTNSSDAWATPENQTPVSAKFAKGADRDQANSWLLSNPAPGLLTGTIDTASAVQHPMDTSKWDAGTTKDGTHPNEVGHDRMRLKFIEYLKRFK</sequence>
<dbReference type="eggNOG" id="ENOG5032WQA">
    <property type="taxonomic scope" value="Bacteria"/>
</dbReference>
<dbReference type="Gene3D" id="3.40.50.1110">
    <property type="entry name" value="SGNH hydrolase"/>
    <property type="match status" value="1"/>
</dbReference>
<evidence type="ECO:0008006" key="3">
    <source>
        <dbReference type="Google" id="ProtNLM"/>
    </source>
</evidence>
<protein>
    <recommendedName>
        <fullName evidence="3">SGNH hydrolase-type esterase domain-containing protein</fullName>
    </recommendedName>
</protein>